<dbReference type="EMBL" id="MFJE01000051">
    <property type="protein sequence ID" value="OGG13507.1"/>
    <property type="molecule type" value="Genomic_DNA"/>
</dbReference>
<evidence type="ECO:0000313" key="2">
    <source>
        <dbReference type="EMBL" id="OGG13507.1"/>
    </source>
</evidence>
<dbReference type="Pfam" id="PF18903">
    <property type="entry name" value="DUF5659"/>
    <property type="match status" value="1"/>
</dbReference>
<organism evidence="2 3">
    <name type="scientific">Candidatus Gottesmanbacteria bacterium RIFCSPHIGHO2_01_FULL_39_10</name>
    <dbReference type="NCBI Taxonomy" id="1798375"/>
    <lineage>
        <taxon>Bacteria</taxon>
        <taxon>Candidatus Gottesmaniibacteriota</taxon>
    </lineage>
</organism>
<dbReference type="Proteomes" id="UP000177383">
    <property type="component" value="Unassembled WGS sequence"/>
</dbReference>
<dbReference type="InterPro" id="IPR043718">
    <property type="entry name" value="DUF5659"/>
</dbReference>
<accession>A0A1F5ZN50</accession>
<dbReference type="AlphaFoldDB" id="A0A1F5ZN50"/>
<sequence length="86" mass="9993">MIEEKKYSTRNTQIACFLATAGLQLVGHTKTTKGVFFEFTPEDKAKELVTQYFADKARVNPRELFSWLDNLRDLIFSTEEEVKEND</sequence>
<protein>
    <recommendedName>
        <fullName evidence="1">DUF5659 domain-containing protein</fullName>
    </recommendedName>
</protein>
<name>A0A1F5ZN50_9BACT</name>
<comment type="caution">
    <text evidence="2">The sequence shown here is derived from an EMBL/GenBank/DDBJ whole genome shotgun (WGS) entry which is preliminary data.</text>
</comment>
<proteinExistence type="predicted"/>
<evidence type="ECO:0000313" key="3">
    <source>
        <dbReference type="Proteomes" id="UP000177383"/>
    </source>
</evidence>
<dbReference type="STRING" id="1798375.A2773_03320"/>
<reference evidence="2 3" key="1">
    <citation type="journal article" date="2016" name="Nat. Commun.">
        <title>Thousands of microbial genomes shed light on interconnected biogeochemical processes in an aquifer system.</title>
        <authorList>
            <person name="Anantharaman K."/>
            <person name="Brown C.T."/>
            <person name="Hug L.A."/>
            <person name="Sharon I."/>
            <person name="Castelle C.J."/>
            <person name="Probst A.J."/>
            <person name="Thomas B.C."/>
            <person name="Singh A."/>
            <person name="Wilkins M.J."/>
            <person name="Karaoz U."/>
            <person name="Brodie E.L."/>
            <person name="Williams K.H."/>
            <person name="Hubbard S.S."/>
            <person name="Banfield J.F."/>
        </authorList>
    </citation>
    <scope>NUCLEOTIDE SEQUENCE [LARGE SCALE GENOMIC DNA]</scope>
</reference>
<evidence type="ECO:0000259" key="1">
    <source>
        <dbReference type="Pfam" id="PF18903"/>
    </source>
</evidence>
<feature type="domain" description="DUF5659" evidence="1">
    <location>
        <begin position="5"/>
        <end position="74"/>
    </location>
</feature>
<gene>
    <name evidence="2" type="ORF">A2773_03320</name>
</gene>